<gene>
    <name evidence="1" type="ORF">H340_00924</name>
</gene>
<evidence type="ECO:0000313" key="2">
    <source>
        <dbReference type="Proteomes" id="UP000011740"/>
    </source>
</evidence>
<accession>M3CE62</accession>
<comment type="caution">
    <text evidence="1">The sequence shown here is derived from an EMBL/GenBank/DDBJ whole genome shotgun (WGS) entry which is preliminary data.</text>
</comment>
<organism evidence="1 2">
    <name type="scientific">Streptomyces mobaraensis (strain ATCC 29032 / DSM 40847 / JCM 4168 / NBRC 13819 / NCIMB 11159 / IPCR 16-22)</name>
    <dbReference type="NCBI Taxonomy" id="1223523"/>
    <lineage>
        <taxon>Bacteria</taxon>
        <taxon>Bacillati</taxon>
        <taxon>Actinomycetota</taxon>
        <taxon>Actinomycetes</taxon>
        <taxon>Kitasatosporales</taxon>
        <taxon>Streptomycetaceae</taxon>
        <taxon>Streptomyces</taxon>
    </lineage>
</organism>
<name>M3CE62_STRM1</name>
<dbReference type="Proteomes" id="UP000011740">
    <property type="component" value="Unassembled WGS sequence"/>
</dbReference>
<dbReference type="RefSeq" id="WP_004937893.1">
    <property type="nucleotide sequence ID" value="NZ_AORZ01000002.1"/>
</dbReference>
<proteinExistence type="predicted"/>
<sequence length="128" mass="13779">MRAAVRLLRDGPPRARVRTAWGRAVVRWCGPPGAADGVHTVEWTVDEDVVWGRNARPAAVSAPGLWPEGDRVVLRGRLHADGDGTAWLAWGPATVLLDVTGPLPDGADGQWVELRCPAARVALYPYAL</sequence>
<dbReference type="PATRIC" id="fig|1223523.3.peg.190"/>
<dbReference type="AlphaFoldDB" id="M3CE62"/>
<evidence type="ECO:0000313" key="1">
    <source>
        <dbReference type="EMBL" id="EMF02367.1"/>
    </source>
</evidence>
<protein>
    <submittedName>
        <fullName evidence="1">Uncharacterized protein</fullName>
    </submittedName>
</protein>
<dbReference type="EMBL" id="AORZ01000002">
    <property type="protein sequence ID" value="EMF02367.1"/>
    <property type="molecule type" value="Genomic_DNA"/>
</dbReference>
<reference evidence="1 2" key="1">
    <citation type="journal article" date="2013" name="Genome Announc.">
        <title>Whole-Genome Shotgun Assembly and Analysis of the Genome of Streptomyces mobaraensis DSM 40847, a Strain for Industrial Production of Microbial Transglutaminase.</title>
        <authorList>
            <person name="Yang H."/>
            <person name="He T."/>
            <person name="Wu W."/>
            <person name="Zhu W."/>
            <person name="Lu B."/>
            <person name="Sun W."/>
        </authorList>
    </citation>
    <scope>NUCLEOTIDE SEQUENCE [LARGE SCALE GENOMIC DNA]</scope>
    <source>
        <strain evidence="1 2">DSM 40847</strain>
    </source>
</reference>
<dbReference type="eggNOG" id="ENOG5031SMK">
    <property type="taxonomic scope" value="Bacteria"/>
</dbReference>